<comment type="caution">
    <text evidence="2">The sequence shown here is derived from an EMBL/GenBank/DDBJ whole genome shotgun (WGS) entry which is preliminary data.</text>
</comment>
<organism evidence="2 3">
    <name type="scientific">Heracleum sosnowskyi</name>
    <dbReference type="NCBI Taxonomy" id="360622"/>
    <lineage>
        <taxon>Eukaryota</taxon>
        <taxon>Viridiplantae</taxon>
        <taxon>Streptophyta</taxon>
        <taxon>Embryophyta</taxon>
        <taxon>Tracheophyta</taxon>
        <taxon>Spermatophyta</taxon>
        <taxon>Magnoliopsida</taxon>
        <taxon>eudicotyledons</taxon>
        <taxon>Gunneridae</taxon>
        <taxon>Pentapetalae</taxon>
        <taxon>asterids</taxon>
        <taxon>campanulids</taxon>
        <taxon>Apiales</taxon>
        <taxon>Apiaceae</taxon>
        <taxon>Apioideae</taxon>
        <taxon>apioid superclade</taxon>
        <taxon>Tordylieae</taxon>
        <taxon>Tordyliinae</taxon>
        <taxon>Heracleum</taxon>
    </lineage>
</organism>
<dbReference type="AlphaFoldDB" id="A0AAD8M4I4"/>
<dbReference type="InterPro" id="IPR045218">
    <property type="entry name" value="DA1-like"/>
</dbReference>
<feature type="domain" description="Protein DA1-like" evidence="1">
    <location>
        <begin position="216"/>
        <end position="397"/>
    </location>
</feature>
<gene>
    <name evidence="2" type="ORF">POM88_043728</name>
</gene>
<dbReference type="EMBL" id="JAUIZM010000010">
    <property type="protein sequence ID" value="KAK1359254.1"/>
    <property type="molecule type" value="Genomic_DNA"/>
</dbReference>
<reference evidence="2" key="2">
    <citation type="submission" date="2023-05" db="EMBL/GenBank/DDBJ databases">
        <authorList>
            <person name="Schelkunov M.I."/>
        </authorList>
    </citation>
    <scope>NUCLEOTIDE SEQUENCE</scope>
    <source>
        <strain evidence="2">Hsosn_3</strain>
        <tissue evidence="2">Leaf</tissue>
    </source>
</reference>
<evidence type="ECO:0000313" key="3">
    <source>
        <dbReference type="Proteomes" id="UP001237642"/>
    </source>
</evidence>
<dbReference type="GO" id="GO:0043130">
    <property type="term" value="F:ubiquitin binding"/>
    <property type="evidence" value="ECO:0007669"/>
    <property type="project" value="TreeGrafter"/>
</dbReference>
<reference evidence="2" key="1">
    <citation type="submission" date="2023-02" db="EMBL/GenBank/DDBJ databases">
        <title>Genome of toxic invasive species Heracleum sosnowskyi carries increased number of genes despite the absence of recent whole-genome duplications.</title>
        <authorList>
            <person name="Schelkunov M."/>
            <person name="Shtratnikova V."/>
            <person name="Makarenko M."/>
            <person name="Klepikova A."/>
            <person name="Omelchenko D."/>
            <person name="Novikova G."/>
            <person name="Obukhova E."/>
            <person name="Bogdanov V."/>
            <person name="Penin A."/>
            <person name="Logacheva M."/>
        </authorList>
    </citation>
    <scope>NUCLEOTIDE SEQUENCE</scope>
    <source>
        <strain evidence="2">Hsosn_3</strain>
        <tissue evidence="2">Leaf</tissue>
    </source>
</reference>
<dbReference type="Proteomes" id="UP001237642">
    <property type="component" value="Unassembled WGS sequence"/>
</dbReference>
<dbReference type="Pfam" id="PF12315">
    <property type="entry name" value="DA1-like"/>
    <property type="match status" value="1"/>
</dbReference>
<protein>
    <submittedName>
        <fullName evidence="2">DA1-like domain-containing protein</fullName>
    </submittedName>
</protein>
<accession>A0AAD8M4I4</accession>
<dbReference type="PANTHER" id="PTHR24209">
    <property type="entry name" value="PROTEIN DA1-RELATED 2"/>
    <property type="match status" value="1"/>
</dbReference>
<evidence type="ECO:0000259" key="1">
    <source>
        <dbReference type="Pfam" id="PF12315"/>
    </source>
</evidence>
<evidence type="ECO:0000313" key="2">
    <source>
        <dbReference type="EMBL" id="KAK1359254.1"/>
    </source>
</evidence>
<sequence length="407" mass="46576">MEYNGGYMNGGYGAFTFEDPLSEDENEDIHHAVQYSILESNSAVMNFVGSLPRQKGIPTVKLIKFGIPTVKSIKFGMFAESLSRQKGIPTVKLIKFGIPTVKSIKFGMFAGSLPRQKGILTVKLIKFAIPTVKSIKFVIFAMKNHNAIMQKRVCDKHLSDGSTKCCSCSRFKIGNMRFISLNDGRKLCSDCHCTAIMDTEACIPLFHEVYRFLEGIDMKILKDIPIFLVDEKDMNKISGKDRTTYGMTTYGIFVVHSVARSYQRGEIIYVEKEVQNIRRIHKVTSMMILYGFPRLVIGATIAHEMIHAWMAIEGYRNGLRSEMREGICEVMAHKWLDWYAFVGDDFLHTTPEQAEFLRYLKEVEKNKIEVRDDESYGQGFREAKWAIERYGLRRTMSYASRTGKFPQ</sequence>
<dbReference type="PANTHER" id="PTHR24209:SF31">
    <property type="entry name" value="PROTEIN DA1-LIKE ISOFORM X1"/>
    <property type="match status" value="1"/>
</dbReference>
<keyword evidence="3" id="KW-1185">Reference proteome</keyword>
<dbReference type="InterPro" id="IPR022087">
    <property type="entry name" value="DA1-like_dom"/>
</dbReference>
<name>A0AAD8M4I4_9APIA</name>
<proteinExistence type="predicted"/>